<dbReference type="InterPro" id="IPR036812">
    <property type="entry name" value="NAD(P)_OxRdtase_dom_sf"/>
</dbReference>
<feature type="domain" description="NADP-dependent oxidoreductase" evidence="2">
    <location>
        <begin position="15"/>
        <end position="338"/>
    </location>
</feature>
<reference evidence="3" key="1">
    <citation type="submission" date="2020-09" db="EMBL/GenBank/DDBJ databases">
        <title>A novel bacterium of genus Mangrovicoccus, isolated from South China Sea.</title>
        <authorList>
            <person name="Huang H."/>
            <person name="Mo K."/>
            <person name="Hu Y."/>
        </authorList>
    </citation>
    <scope>NUCLEOTIDE SEQUENCE</scope>
    <source>
        <strain evidence="3">HB182678</strain>
    </source>
</reference>
<gene>
    <name evidence="3" type="ORF">ICN82_12340</name>
</gene>
<dbReference type="Proteomes" id="UP000609121">
    <property type="component" value="Unassembled WGS sequence"/>
</dbReference>
<sequence length="346" mass="37867">MKKIPLGQTGLLVTELCLGTMTWGSQNTEAEGHAQIDMAADRGINFMDTAEMYPVAPVLEETVGDTEEIIGNWFARTGRRDDWVLATKIGGQGGKARGGAPISGPEIRKAVEASLRRLKTDVIDIYQLHWPNRGSYAFRQNWRYDPSAQNRNETVAHMQDVLAELDRLIREGKLRHVGLSNESAWGMATWTRLADEAGLPRMATIQNEYSLLYREFDTDAAEASINEQIPLLAYSPLATGLLTGKYRDGAIPEGSRATRNPDLGGRLTPRALEAEAAYAEIARRHGLDPVHMALAFCLSRPFMGAAIIGATSLPQLEQCLAADGVTLSDDCLADIAAVHKAHPQPY</sequence>
<evidence type="ECO:0000313" key="3">
    <source>
        <dbReference type="EMBL" id="MBE3638992.1"/>
    </source>
</evidence>
<keyword evidence="4" id="KW-1185">Reference proteome</keyword>
<accession>A0A8J6YWP3</accession>
<name>A0A8J6YWP3_9RHOB</name>
<dbReference type="AlphaFoldDB" id="A0A8J6YWP3"/>
<dbReference type="PANTHER" id="PTHR43364:SF4">
    <property type="entry name" value="NAD(P)-LINKED OXIDOREDUCTASE SUPERFAMILY PROTEIN"/>
    <property type="match status" value="1"/>
</dbReference>
<organism evidence="3 4">
    <name type="scientific">Mangrovicoccus algicola</name>
    <dbReference type="NCBI Taxonomy" id="2771008"/>
    <lineage>
        <taxon>Bacteria</taxon>
        <taxon>Pseudomonadati</taxon>
        <taxon>Pseudomonadota</taxon>
        <taxon>Alphaproteobacteria</taxon>
        <taxon>Rhodobacterales</taxon>
        <taxon>Paracoccaceae</taxon>
        <taxon>Mangrovicoccus</taxon>
    </lineage>
</organism>
<dbReference type="RefSeq" id="WP_193183194.1">
    <property type="nucleotide sequence ID" value="NZ_JACVXA010000036.1"/>
</dbReference>
<protein>
    <submittedName>
        <fullName evidence="3">Aldo/keto reductase</fullName>
    </submittedName>
</protein>
<dbReference type="PANTHER" id="PTHR43364">
    <property type="entry name" value="NADH-SPECIFIC METHYLGLYOXAL REDUCTASE-RELATED"/>
    <property type="match status" value="1"/>
</dbReference>
<dbReference type="SUPFAM" id="SSF51430">
    <property type="entry name" value="NAD(P)-linked oxidoreductase"/>
    <property type="match status" value="1"/>
</dbReference>
<comment type="caution">
    <text evidence="3">The sequence shown here is derived from an EMBL/GenBank/DDBJ whole genome shotgun (WGS) entry which is preliminary data.</text>
</comment>
<dbReference type="Pfam" id="PF00248">
    <property type="entry name" value="Aldo_ket_red"/>
    <property type="match status" value="1"/>
</dbReference>
<evidence type="ECO:0000259" key="2">
    <source>
        <dbReference type="Pfam" id="PF00248"/>
    </source>
</evidence>
<dbReference type="InterPro" id="IPR050523">
    <property type="entry name" value="AKR_Detox_Biosynth"/>
</dbReference>
<dbReference type="InterPro" id="IPR023210">
    <property type="entry name" value="NADP_OxRdtase_dom"/>
</dbReference>
<evidence type="ECO:0000313" key="4">
    <source>
        <dbReference type="Proteomes" id="UP000609121"/>
    </source>
</evidence>
<dbReference type="CDD" id="cd19094">
    <property type="entry name" value="AKR_Tas-like"/>
    <property type="match status" value="1"/>
</dbReference>
<keyword evidence="1" id="KW-0560">Oxidoreductase</keyword>
<dbReference type="Gene3D" id="3.20.20.100">
    <property type="entry name" value="NADP-dependent oxidoreductase domain"/>
    <property type="match status" value="1"/>
</dbReference>
<evidence type="ECO:0000256" key="1">
    <source>
        <dbReference type="ARBA" id="ARBA00023002"/>
    </source>
</evidence>
<dbReference type="EMBL" id="JACVXA010000036">
    <property type="protein sequence ID" value="MBE3638992.1"/>
    <property type="molecule type" value="Genomic_DNA"/>
</dbReference>
<dbReference type="GO" id="GO:0016491">
    <property type="term" value="F:oxidoreductase activity"/>
    <property type="evidence" value="ECO:0007669"/>
    <property type="project" value="UniProtKB-KW"/>
</dbReference>
<proteinExistence type="predicted"/>